<evidence type="ECO:0000259" key="1">
    <source>
        <dbReference type="Pfam" id="PF12867"/>
    </source>
</evidence>
<dbReference type="Gene3D" id="1.20.120.450">
    <property type="entry name" value="dinb family like domain"/>
    <property type="match status" value="1"/>
</dbReference>
<dbReference type="RefSeq" id="WP_343071409.1">
    <property type="nucleotide sequence ID" value="NZ_JACHIV010000001.1"/>
</dbReference>
<dbReference type="Proteomes" id="UP000580474">
    <property type="component" value="Unassembled WGS sequence"/>
</dbReference>
<dbReference type="InterPro" id="IPR034660">
    <property type="entry name" value="DinB/YfiT-like"/>
</dbReference>
<gene>
    <name evidence="2" type="ORF">BJ969_002895</name>
</gene>
<dbReference type="Pfam" id="PF12867">
    <property type="entry name" value="DinB_2"/>
    <property type="match status" value="1"/>
</dbReference>
<sequence length="175" mass="20327">MPTSRPELLRWQFDMTWSLFEYHLERLEEADFRWEPAELCWTLRPDAGGGWTPDFAEVEPDPVPVPTIAWVAWHIGWWWGTTLDHLRGRPPRDRADITWPGDGDLAVGWLRDLRAEWLVVLDELTDRRLDDPAPFPWRDDPAMTVAHTVAWVNAELMKNVAEIGHLRMLRAAGSP</sequence>
<dbReference type="AlphaFoldDB" id="A0A840NNH6"/>
<keyword evidence="3" id="KW-1185">Reference proteome</keyword>
<dbReference type="EMBL" id="JACHIV010000001">
    <property type="protein sequence ID" value="MBB5069807.1"/>
    <property type="molecule type" value="Genomic_DNA"/>
</dbReference>
<reference evidence="2 3" key="1">
    <citation type="submission" date="2020-08" db="EMBL/GenBank/DDBJ databases">
        <title>Sequencing the genomes of 1000 actinobacteria strains.</title>
        <authorList>
            <person name="Klenk H.-P."/>
        </authorList>
    </citation>
    <scope>NUCLEOTIDE SEQUENCE [LARGE SCALE GENOMIC DNA]</scope>
    <source>
        <strain evidence="2 3">DSM 45582</strain>
    </source>
</reference>
<evidence type="ECO:0000313" key="2">
    <source>
        <dbReference type="EMBL" id="MBB5069807.1"/>
    </source>
</evidence>
<organism evidence="2 3">
    <name type="scientific">Saccharopolyspora gloriosae</name>
    <dbReference type="NCBI Taxonomy" id="455344"/>
    <lineage>
        <taxon>Bacteria</taxon>
        <taxon>Bacillati</taxon>
        <taxon>Actinomycetota</taxon>
        <taxon>Actinomycetes</taxon>
        <taxon>Pseudonocardiales</taxon>
        <taxon>Pseudonocardiaceae</taxon>
        <taxon>Saccharopolyspora</taxon>
    </lineage>
</organism>
<proteinExistence type="predicted"/>
<dbReference type="InterPro" id="IPR024775">
    <property type="entry name" value="DinB-like"/>
</dbReference>
<name>A0A840NNH6_9PSEU</name>
<protein>
    <recommendedName>
        <fullName evidence="1">DinB-like domain-containing protein</fullName>
    </recommendedName>
</protein>
<dbReference type="SUPFAM" id="SSF109854">
    <property type="entry name" value="DinB/YfiT-like putative metalloenzymes"/>
    <property type="match status" value="1"/>
</dbReference>
<evidence type="ECO:0000313" key="3">
    <source>
        <dbReference type="Proteomes" id="UP000580474"/>
    </source>
</evidence>
<feature type="domain" description="DinB-like" evidence="1">
    <location>
        <begin position="12"/>
        <end position="163"/>
    </location>
</feature>
<accession>A0A840NNH6</accession>
<comment type="caution">
    <text evidence="2">The sequence shown here is derived from an EMBL/GenBank/DDBJ whole genome shotgun (WGS) entry which is preliminary data.</text>
</comment>